<accession>A0A8S3JZW7</accession>
<gene>
    <name evidence="1" type="ORF">GIL414_LOCUS85156</name>
</gene>
<name>A0A8S3JZW7_9BILA</name>
<evidence type="ECO:0000313" key="2">
    <source>
        <dbReference type="Proteomes" id="UP000681720"/>
    </source>
</evidence>
<sequence>MSTSDHIQNQIREHLCTLLDSHTKHYDEAQQGLMHNFEVLEHDNHERQTMKERIDELNHWLLSYTDQAKTSSDLFSKPLSLKRTKLDEQIINFRQFHAQLLARSHSFESDINTKLNIEQLFDENDKKNIELINQ</sequence>
<reference evidence="1" key="1">
    <citation type="submission" date="2021-02" db="EMBL/GenBank/DDBJ databases">
        <authorList>
            <person name="Nowell W R."/>
        </authorList>
    </citation>
    <scope>NUCLEOTIDE SEQUENCE</scope>
</reference>
<protein>
    <submittedName>
        <fullName evidence="1">Uncharacterized protein</fullName>
    </submittedName>
</protein>
<dbReference type="Proteomes" id="UP000681720">
    <property type="component" value="Unassembled WGS sequence"/>
</dbReference>
<feature type="non-terminal residue" evidence="1">
    <location>
        <position position="134"/>
    </location>
</feature>
<evidence type="ECO:0000313" key="1">
    <source>
        <dbReference type="EMBL" id="CAF5222602.1"/>
    </source>
</evidence>
<organism evidence="1 2">
    <name type="scientific">Rotaria magnacalcarata</name>
    <dbReference type="NCBI Taxonomy" id="392030"/>
    <lineage>
        <taxon>Eukaryota</taxon>
        <taxon>Metazoa</taxon>
        <taxon>Spiralia</taxon>
        <taxon>Gnathifera</taxon>
        <taxon>Rotifera</taxon>
        <taxon>Eurotatoria</taxon>
        <taxon>Bdelloidea</taxon>
        <taxon>Philodinida</taxon>
        <taxon>Philodinidae</taxon>
        <taxon>Rotaria</taxon>
    </lineage>
</organism>
<proteinExistence type="predicted"/>
<dbReference type="EMBL" id="CAJOBJ010369167">
    <property type="protein sequence ID" value="CAF5222602.1"/>
    <property type="molecule type" value="Genomic_DNA"/>
</dbReference>
<dbReference type="AlphaFoldDB" id="A0A8S3JZW7"/>
<comment type="caution">
    <text evidence="1">The sequence shown here is derived from an EMBL/GenBank/DDBJ whole genome shotgun (WGS) entry which is preliminary data.</text>
</comment>